<dbReference type="EMBL" id="JACEIB010000001">
    <property type="protein sequence ID" value="MBA2933069.1"/>
    <property type="molecule type" value="Genomic_DNA"/>
</dbReference>
<protein>
    <submittedName>
        <fullName evidence="2">DUF1998 domain-containing protein</fullName>
    </submittedName>
</protein>
<dbReference type="AlphaFoldDB" id="A0A838L3T8"/>
<organism evidence="2 3">
    <name type="scientific">Sphingomonas chungangi</name>
    <dbReference type="NCBI Taxonomy" id="2683589"/>
    <lineage>
        <taxon>Bacteria</taxon>
        <taxon>Pseudomonadati</taxon>
        <taxon>Pseudomonadota</taxon>
        <taxon>Alphaproteobacteria</taxon>
        <taxon>Sphingomonadales</taxon>
        <taxon>Sphingomonadaceae</taxon>
        <taxon>Sphingomonas</taxon>
    </lineage>
</organism>
<gene>
    <name evidence="2" type="ORF">HZF05_03055</name>
</gene>
<comment type="caution">
    <text evidence="2">The sequence shown here is derived from an EMBL/GenBank/DDBJ whole genome shotgun (WGS) entry which is preliminary data.</text>
</comment>
<dbReference type="Proteomes" id="UP000570166">
    <property type="component" value="Unassembled WGS sequence"/>
</dbReference>
<dbReference type="InterPro" id="IPR047721">
    <property type="entry name" value="DrmB"/>
</dbReference>
<dbReference type="InterPro" id="IPR018973">
    <property type="entry name" value="MZB"/>
</dbReference>
<dbReference type="RefSeq" id="WP_160365129.1">
    <property type="nucleotide sequence ID" value="NZ_JACEIB010000001.1"/>
</dbReference>
<dbReference type="Pfam" id="PF09369">
    <property type="entry name" value="MZB"/>
    <property type="match status" value="1"/>
</dbReference>
<sequence length="628" mass="68672">MAKNAQRLSQLVSTFGPGAMIDLPTRSVVVGGLERWDMSGGSFSVISEPRLSSRLEKLLQDQGRLGAGISLTLRTPPKELDVQRGGSAGVDAPVFPKWFICETVEDVGSGEGAKASRRRRLVRWNDLDSKGRRKFEFDDGRKSHVTPIRFVCACDNGHLDDINWRYAVHGPDACAEAMYIEEKGTSADPADTSVVCGCGRRLSLQDLFQPGRLGKCQGQRPWLVDRDPDGCDQNLKLLTRTATNTYFPQVYTVISLPTEEDELSRLVENLAGELSKAATVEHIAAAKMFNSKVEATLGPYSNGDILERLVRLRENAQSDLGRPPQVAEFDVFASGRGEIGHNAPDAKLYAQTVPPEQWRDEDVGVDLSPITNLVSVHRLREVSCLYGFTRFEAAPASVDGDFEDIQLAVRGAPISQSADWLPAIEQFGEGLFIHFDETKIAEWLGRAKVLARQDKLLAGYDHWRKRFTSTPPSYPGTPYVLLHSLSHALMSEIALDCGYPASSLKERIYALPSRQNPGAYDRCGILIYTATPGAQGTLGGLVATAPRFAALLKSALAGLTICSSDPVCADHEPDDRSGDRATHGAACHSCLLISETSCERRNLFLDRNLLVQTMADDGAEIFHGDISL</sequence>
<evidence type="ECO:0000313" key="3">
    <source>
        <dbReference type="Proteomes" id="UP000570166"/>
    </source>
</evidence>
<evidence type="ECO:0000259" key="1">
    <source>
        <dbReference type="Pfam" id="PF09369"/>
    </source>
</evidence>
<evidence type="ECO:0000313" key="2">
    <source>
        <dbReference type="EMBL" id="MBA2933069.1"/>
    </source>
</evidence>
<name>A0A838L3T8_9SPHN</name>
<dbReference type="NCBIfam" id="NF038324">
    <property type="entry name" value="DrmB_fam"/>
    <property type="match status" value="1"/>
</dbReference>
<proteinExistence type="predicted"/>
<feature type="domain" description="MrfA-like Zn-binding" evidence="1">
    <location>
        <begin position="485"/>
        <end position="591"/>
    </location>
</feature>
<keyword evidence="3" id="KW-1185">Reference proteome</keyword>
<accession>A0A838L3T8</accession>
<reference evidence="2 3" key="1">
    <citation type="submission" date="2020-07" db="EMBL/GenBank/DDBJ databases">
        <authorList>
            <person name="Sun Q."/>
        </authorList>
    </citation>
    <scope>NUCLEOTIDE SEQUENCE [LARGE SCALE GENOMIC DNA]</scope>
    <source>
        <strain evidence="2 3">CGMCC 1.13654</strain>
    </source>
</reference>